<dbReference type="GO" id="GO:0009295">
    <property type="term" value="C:nucleoid"/>
    <property type="evidence" value="ECO:0007669"/>
    <property type="project" value="InterPro"/>
</dbReference>
<dbReference type="Pfam" id="PF04245">
    <property type="entry name" value="NA37"/>
    <property type="match status" value="1"/>
</dbReference>
<dbReference type="InterPro" id="IPR007358">
    <property type="entry name" value="Nucleoid_associated_NdpA"/>
</dbReference>
<accession>A0A2W5GLT4</accession>
<proteinExistence type="predicted"/>
<dbReference type="Proteomes" id="UP000249645">
    <property type="component" value="Unassembled WGS sequence"/>
</dbReference>
<evidence type="ECO:0000313" key="2">
    <source>
        <dbReference type="Proteomes" id="UP000249645"/>
    </source>
</evidence>
<dbReference type="AlphaFoldDB" id="A0A2W5GLT4"/>
<organism evidence="1 2">
    <name type="scientific">Pseudopedobacter saltans</name>
    <dbReference type="NCBI Taxonomy" id="151895"/>
    <lineage>
        <taxon>Bacteria</taxon>
        <taxon>Pseudomonadati</taxon>
        <taxon>Bacteroidota</taxon>
        <taxon>Sphingobacteriia</taxon>
        <taxon>Sphingobacteriales</taxon>
        <taxon>Sphingobacteriaceae</taxon>
        <taxon>Pseudopedobacter</taxon>
    </lineage>
</organism>
<sequence>MTGTETVILQQVIVHKIGNPTRGEELKLSANPLTLNDDLVKGLLNKYFLGAFNENDRYHFSHLTDVSLNEVYNYVTSIFENPKSFYEQSVWLAQFLYSKSTHVKVKEGELYVASFDNVLLDGEEVQAVGIFKSESKETFLKVFPHGESYEVAQEEGININKLDKGCLIFRKSKEDGYICCAVDATNKNNEAQYWINDFLQLKPYEDSYHNTEDYLSLCKQFITEEYPAKFEVSKSDQIDMMNRSMDFFKTQDQFSMDNFTQDVMHHEEVIDSFKDFKQRYESAHDIAMEDDFDIHLSAVKKQAKFFKQVLKLDNNFSIYIHGRRDLVEKGLDEVTGQQYYKFYYQEEK</sequence>
<dbReference type="EMBL" id="QFOI01000395">
    <property type="protein sequence ID" value="PZP43029.1"/>
    <property type="molecule type" value="Genomic_DNA"/>
</dbReference>
<gene>
    <name evidence="1" type="ORF">DI598_16245</name>
</gene>
<name>A0A2W5GLT4_9SPHI</name>
<comment type="caution">
    <text evidence="1">The sequence shown here is derived from an EMBL/GenBank/DDBJ whole genome shotgun (WGS) entry which is preliminary data.</text>
</comment>
<evidence type="ECO:0000313" key="1">
    <source>
        <dbReference type="EMBL" id="PZP43029.1"/>
    </source>
</evidence>
<protein>
    <recommendedName>
        <fullName evidence="3">Nucleoid-associated protein</fullName>
    </recommendedName>
</protein>
<evidence type="ECO:0008006" key="3">
    <source>
        <dbReference type="Google" id="ProtNLM"/>
    </source>
</evidence>
<reference evidence="1 2" key="1">
    <citation type="submission" date="2017-11" db="EMBL/GenBank/DDBJ databases">
        <title>Infants hospitalized years apart are colonized by the same room-sourced microbial strains.</title>
        <authorList>
            <person name="Brooks B."/>
            <person name="Olm M.R."/>
            <person name="Firek B.A."/>
            <person name="Baker R."/>
            <person name="Thomas B.C."/>
            <person name="Morowitz M.J."/>
            <person name="Banfield J.F."/>
        </authorList>
    </citation>
    <scope>NUCLEOTIDE SEQUENCE [LARGE SCALE GENOMIC DNA]</scope>
    <source>
        <strain evidence="1">S2_009_000_R2_76</strain>
    </source>
</reference>